<dbReference type="EMBL" id="RRCH01000003">
    <property type="protein sequence ID" value="RRJ33476.1"/>
    <property type="molecule type" value="Genomic_DNA"/>
</dbReference>
<sequence length="339" mass="38276">MTSVKEIHVEKAPTPDRLGRGRFLFTDDYSVFDWGKMPDPIPQKGASLCAMGAANFELLEDNGIDTHYQGVIDKGDTTSIDAVTLPPQEMMIDLTRIPELPHEGRDYDYEAFHSAAEDNYLIPLEIVFRNRVPVGSSLRSRADPEDVGLDADEWPEEAVDLPEPVIEFTSKYEESDRVLSREQADTIAGRADIEDLESLAKSVNELITQRADDVGLRHEDGKIECLYSEGDIRVADVVGTFDENRFSYDDQQVSKELLRQYHKRNQSDWVESVKQAKQDAREQDIADWRTLCDVDPQPLDRDVIMAVSDLYTAGANAYIEQDLFDAPSLDDAVTRVKDL</sequence>
<evidence type="ECO:0000259" key="7">
    <source>
        <dbReference type="Pfam" id="PF01259"/>
    </source>
</evidence>
<dbReference type="PANTHER" id="PTHR43700">
    <property type="entry name" value="PHOSPHORIBOSYLAMINOIMIDAZOLE-SUCCINOCARBOXAMIDE SYNTHASE"/>
    <property type="match status" value="1"/>
</dbReference>
<dbReference type="PANTHER" id="PTHR43700:SF1">
    <property type="entry name" value="PHOSPHORIBOSYLAMINOIMIDAZOLE-SUCCINOCARBOXAMIDE SYNTHASE"/>
    <property type="match status" value="1"/>
</dbReference>
<dbReference type="GO" id="GO:0006189">
    <property type="term" value="P:'de novo' IMP biosynthetic process"/>
    <property type="evidence" value="ECO:0007669"/>
    <property type="project" value="UniProtKB-UniRule"/>
</dbReference>
<dbReference type="Pfam" id="PF01259">
    <property type="entry name" value="SAICAR_synt"/>
    <property type="match status" value="1"/>
</dbReference>
<evidence type="ECO:0000256" key="4">
    <source>
        <dbReference type="ARBA" id="ARBA00022755"/>
    </source>
</evidence>
<comment type="pathway">
    <text evidence="1 6">Purine metabolism; IMP biosynthesis via de novo pathway; 5-amino-1-(5-phospho-D-ribosyl)imidazole-4-carboxamide from 5-amino-1-(5-phospho-D-ribosyl)imidazole-4-carboxylate: step 1/2.</text>
</comment>
<comment type="catalytic activity">
    <reaction evidence="6">
        <text>5-amino-1-(5-phospho-D-ribosyl)imidazole-4-carboxylate + L-aspartate + ATP = (2S)-2-[5-amino-1-(5-phospho-beta-D-ribosyl)imidazole-4-carboxamido]succinate + ADP + phosphate + 2 H(+)</text>
        <dbReference type="Rhea" id="RHEA:22628"/>
        <dbReference type="ChEBI" id="CHEBI:15378"/>
        <dbReference type="ChEBI" id="CHEBI:29991"/>
        <dbReference type="ChEBI" id="CHEBI:30616"/>
        <dbReference type="ChEBI" id="CHEBI:43474"/>
        <dbReference type="ChEBI" id="CHEBI:58443"/>
        <dbReference type="ChEBI" id="CHEBI:77657"/>
        <dbReference type="ChEBI" id="CHEBI:456216"/>
        <dbReference type="EC" id="6.3.2.6"/>
    </reaction>
</comment>
<dbReference type="InterPro" id="IPR028923">
    <property type="entry name" value="SAICAR_synt/ADE2_N"/>
</dbReference>
<keyword evidence="4 6" id="KW-0658">Purine biosynthesis</keyword>
<organism evidence="8 9">
    <name type="scientific">Halocatena pleomorpha</name>
    <dbReference type="NCBI Taxonomy" id="1785090"/>
    <lineage>
        <taxon>Archaea</taxon>
        <taxon>Methanobacteriati</taxon>
        <taxon>Methanobacteriota</taxon>
        <taxon>Stenosarchaea group</taxon>
        <taxon>Halobacteria</taxon>
        <taxon>Halobacteriales</taxon>
        <taxon>Natronomonadaceae</taxon>
        <taxon>Halocatena</taxon>
    </lineage>
</organism>
<keyword evidence="9" id="KW-1185">Reference proteome</keyword>
<evidence type="ECO:0000256" key="5">
    <source>
        <dbReference type="ARBA" id="ARBA00022840"/>
    </source>
</evidence>
<comment type="caution">
    <text evidence="8">The sequence shown here is derived from an EMBL/GenBank/DDBJ whole genome shotgun (WGS) entry which is preliminary data.</text>
</comment>
<evidence type="ECO:0000256" key="2">
    <source>
        <dbReference type="ARBA" id="ARBA00022598"/>
    </source>
</evidence>
<gene>
    <name evidence="6" type="primary">purC</name>
    <name evidence="8" type="ORF">EIK79_01355</name>
</gene>
<dbReference type="AlphaFoldDB" id="A0A3P3RIV9"/>
<reference evidence="8 9" key="1">
    <citation type="submission" date="2018-11" db="EMBL/GenBank/DDBJ databases">
        <title>Taxonoimc description of Halomarina strain SPP-AMP-1.</title>
        <authorList>
            <person name="Pal Y."/>
            <person name="Srinivasana K."/>
            <person name="Verma A."/>
            <person name="Kumar P."/>
        </authorList>
    </citation>
    <scope>NUCLEOTIDE SEQUENCE [LARGE SCALE GENOMIC DNA]</scope>
    <source>
        <strain evidence="8 9">SPP-AMP-1</strain>
    </source>
</reference>
<dbReference type="Gene3D" id="3.30.470.20">
    <property type="entry name" value="ATP-grasp fold, B domain"/>
    <property type="match status" value="1"/>
</dbReference>
<keyword evidence="2 6" id="KW-0436">Ligase</keyword>
<proteinExistence type="inferred from homology"/>
<evidence type="ECO:0000313" key="8">
    <source>
        <dbReference type="EMBL" id="RRJ33476.1"/>
    </source>
</evidence>
<name>A0A3P3RIV9_9EURY</name>
<keyword evidence="5 6" id="KW-0067">ATP-binding</keyword>
<protein>
    <recommendedName>
        <fullName evidence="6">Phosphoribosylaminoimidazole-succinocarboxamide synthase</fullName>
        <ecNumber evidence="6">6.3.2.6</ecNumber>
    </recommendedName>
    <alternativeName>
        <fullName evidence="6">SAICAR synthetase</fullName>
    </alternativeName>
</protein>
<dbReference type="Gene3D" id="3.30.200.20">
    <property type="entry name" value="Phosphorylase Kinase, domain 1"/>
    <property type="match status" value="1"/>
</dbReference>
<dbReference type="GO" id="GO:0005524">
    <property type="term" value="F:ATP binding"/>
    <property type="evidence" value="ECO:0007669"/>
    <property type="project" value="UniProtKB-KW"/>
</dbReference>
<dbReference type="GO" id="GO:0005737">
    <property type="term" value="C:cytoplasm"/>
    <property type="evidence" value="ECO:0007669"/>
    <property type="project" value="TreeGrafter"/>
</dbReference>
<dbReference type="HAMAP" id="MF_00137">
    <property type="entry name" value="SAICAR_synth"/>
    <property type="match status" value="1"/>
</dbReference>
<keyword evidence="3 6" id="KW-0547">Nucleotide-binding</keyword>
<comment type="similarity">
    <text evidence="6">Belongs to the SAICAR synthetase family.</text>
</comment>
<dbReference type="GO" id="GO:0004639">
    <property type="term" value="F:phosphoribosylaminoimidazolesuccinocarboxamide synthase activity"/>
    <property type="evidence" value="ECO:0007669"/>
    <property type="project" value="UniProtKB-UniRule"/>
</dbReference>
<feature type="domain" description="SAICAR synthetase/ADE2 N-terminal" evidence="7">
    <location>
        <begin position="23"/>
        <end position="275"/>
    </location>
</feature>
<dbReference type="Proteomes" id="UP000282322">
    <property type="component" value="Unassembled WGS sequence"/>
</dbReference>
<dbReference type="RefSeq" id="WP_124953341.1">
    <property type="nucleotide sequence ID" value="NZ_RRCH01000003.1"/>
</dbReference>
<dbReference type="EC" id="6.3.2.6" evidence="6"/>
<dbReference type="UniPathway" id="UPA00074">
    <property type="reaction ID" value="UER00131"/>
</dbReference>
<dbReference type="SUPFAM" id="SSF56104">
    <property type="entry name" value="SAICAR synthase-like"/>
    <property type="match status" value="1"/>
</dbReference>
<evidence type="ECO:0000256" key="3">
    <source>
        <dbReference type="ARBA" id="ARBA00022741"/>
    </source>
</evidence>
<dbReference type="NCBIfam" id="NF010566">
    <property type="entry name" value="PRK13959.1-4"/>
    <property type="match status" value="1"/>
</dbReference>
<dbReference type="OrthoDB" id="10775at2157"/>
<evidence type="ECO:0000256" key="1">
    <source>
        <dbReference type="ARBA" id="ARBA00004672"/>
    </source>
</evidence>
<evidence type="ECO:0000313" key="9">
    <source>
        <dbReference type="Proteomes" id="UP000282322"/>
    </source>
</evidence>
<accession>A0A3P3RIV9</accession>
<evidence type="ECO:0000256" key="6">
    <source>
        <dbReference type="HAMAP-Rule" id="MF_00137"/>
    </source>
</evidence>